<evidence type="ECO:0000256" key="1">
    <source>
        <dbReference type="ARBA" id="ARBA00003871"/>
    </source>
</evidence>
<reference evidence="4 5" key="1">
    <citation type="submission" date="2016-09" db="EMBL/GenBank/DDBJ databases">
        <title>Rhizobium sp. nov., a novel species isolated from the rice rhizosphere.</title>
        <authorList>
            <person name="Zhao J."/>
            <person name="Zhang X."/>
        </authorList>
    </citation>
    <scope>NUCLEOTIDE SEQUENCE [LARGE SCALE GENOMIC DNA]</scope>
    <source>
        <strain evidence="4 5">1.7048</strain>
    </source>
</reference>
<dbReference type="PROSITE" id="PS00571">
    <property type="entry name" value="AMIDASES"/>
    <property type="match status" value="1"/>
</dbReference>
<comment type="function">
    <text evidence="1">Hydrolyzes indole-3-acetamide (IAM) into indole-3-acetic acid (IAA).</text>
</comment>
<dbReference type="AlphaFoldDB" id="A0A1Q9B2N9"/>
<dbReference type="RefSeq" id="WP_075625813.1">
    <property type="nucleotide sequence ID" value="NZ_FOAM01000015.1"/>
</dbReference>
<comment type="caution">
    <text evidence="4">The sequence shown here is derived from an EMBL/GenBank/DDBJ whole genome shotgun (WGS) entry which is preliminary data.</text>
</comment>
<dbReference type="Proteomes" id="UP000186364">
    <property type="component" value="Unassembled WGS sequence"/>
</dbReference>
<dbReference type="Gene3D" id="3.90.1300.10">
    <property type="entry name" value="Amidase signature (AS) domain"/>
    <property type="match status" value="1"/>
</dbReference>
<proteinExistence type="predicted"/>
<gene>
    <name evidence="4" type="ORF">BJF93_18715</name>
</gene>
<dbReference type="InterPro" id="IPR023631">
    <property type="entry name" value="Amidase_dom"/>
</dbReference>
<feature type="domain" description="Amidase" evidence="3">
    <location>
        <begin position="22"/>
        <end position="437"/>
    </location>
</feature>
<dbReference type="OrthoDB" id="9811471at2"/>
<dbReference type="PANTHER" id="PTHR11895:SF176">
    <property type="entry name" value="AMIDASE AMID-RELATED"/>
    <property type="match status" value="1"/>
</dbReference>
<dbReference type="EMBL" id="MKIP01000027">
    <property type="protein sequence ID" value="OLP62291.1"/>
    <property type="molecule type" value="Genomic_DNA"/>
</dbReference>
<name>A0A1Q9B2N9_9HYPH</name>
<dbReference type="InterPro" id="IPR000120">
    <property type="entry name" value="Amidase"/>
</dbReference>
<accession>A0A1Q9B2N9</accession>
<sequence>MGHSLCGLAVLLQSGLLCPVNLTEAIYARIAQNDHTGIFVTLSRERALKEAAAARARLSTGRSQGLLDGIPIAWKDLFDMRGMVTTAGSTIMLSQRPAQADADTVSSLAEAGMISIGRTNMSEFAFSGLGINPHYGTPVNPCSTDVPRIPGGSSSGSAAAVAAGLVPVAMGSDTGGSIRIPAAFNGLVGYKATRGRYSMRGVFPLAISLDALGPLTRSVRDALVVDAGLRGAVDGMTLREPPSKVRLVVPVNIVFDNAEPGVVAAFEAAIARIEASGIEVERRDFPCFATIFELMGRHGALAAAQAFVLHRERLTGPNVVEMDQRMVSRARQGERIGLSDYMAMQAAREQLIVDFNNLLKPGEMLAHPTVAHVAPPMAPLLLDDELFHHTNAMTLRNTLIGNFLEMCCISIPCGKGAGGMPVGFQLAAPRNQDDQLLSVAMALEEDIRGAA</sequence>
<dbReference type="InterPro" id="IPR036928">
    <property type="entry name" value="AS_sf"/>
</dbReference>
<dbReference type="PANTHER" id="PTHR11895">
    <property type="entry name" value="TRANSAMIDASE"/>
    <property type="match status" value="1"/>
</dbReference>
<dbReference type="NCBIfam" id="NF004766">
    <property type="entry name" value="PRK06102.1"/>
    <property type="match status" value="1"/>
</dbReference>
<keyword evidence="5" id="KW-1185">Reference proteome</keyword>
<dbReference type="GO" id="GO:0003824">
    <property type="term" value="F:catalytic activity"/>
    <property type="evidence" value="ECO:0007669"/>
    <property type="project" value="InterPro"/>
</dbReference>
<evidence type="ECO:0000259" key="3">
    <source>
        <dbReference type="Pfam" id="PF01425"/>
    </source>
</evidence>
<dbReference type="Pfam" id="PF01425">
    <property type="entry name" value="Amidase"/>
    <property type="match status" value="1"/>
</dbReference>
<dbReference type="InterPro" id="IPR020556">
    <property type="entry name" value="Amidase_CS"/>
</dbReference>
<evidence type="ECO:0000313" key="5">
    <source>
        <dbReference type="Proteomes" id="UP000186364"/>
    </source>
</evidence>
<evidence type="ECO:0000313" key="4">
    <source>
        <dbReference type="EMBL" id="OLP62291.1"/>
    </source>
</evidence>
<protein>
    <recommendedName>
        <fullName evidence="2">Indoleacetamide hydrolase</fullName>
    </recommendedName>
</protein>
<dbReference type="SUPFAM" id="SSF75304">
    <property type="entry name" value="Amidase signature (AS) enzymes"/>
    <property type="match status" value="1"/>
</dbReference>
<evidence type="ECO:0000256" key="2">
    <source>
        <dbReference type="ARBA" id="ARBA00021874"/>
    </source>
</evidence>
<organism evidence="4 5">
    <name type="scientific">Xaviernesmea oryzae</name>
    <dbReference type="NCBI Taxonomy" id="464029"/>
    <lineage>
        <taxon>Bacteria</taxon>
        <taxon>Pseudomonadati</taxon>
        <taxon>Pseudomonadota</taxon>
        <taxon>Alphaproteobacteria</taxon>
        <taxon>Hyphomicrobiales</taxon>
        <taxon>Rhizobiaceae</taxon>
        <taxon>Rhizobium/Agrobacterium group</taxon>
        <taxon>Xaviernesmea</taxon>
    </lineage>
</organism>